<comment type="caution">
    <text evidence="1">The sequence shown here is derived from an EMBL/GenBank/DDBJ whole genome shotgun (WGS) entry which is preliminary data.</text>
</comment>
<gene>
    <name evidence="1" type="ORF">ENL47_09405</name>
</gene>
<dbReference type="GO" id="GO:0009384">
    <property type="term" value="F:N-acylmannosamine kinase activity"/>
    <property type="evidence" value="ECO:0007669"/>
    <property type="project" value="TreeGrafter"/>
</dbReference>
<sequence>MKYFKGVYILRSYVIGIDVGATWTRIALANKNGVILYKHVFKTPRSGDRYTIAETISENIIQHYKEYLDNIEAIGIGTAGPLELSTGMVINSPNIPIRNFELGKPIQDTLKKPVIMANDCVTAVWGEKNLGLGKEYSNIVYITISSGIGGGMIVNDTLLLGKMGNAHEIGHTIVDVSGKMRCGCGGYGHWEAYAGGVNIPRFAELILNEIDIKADEKTSPIYRAFIEKNLSTELIYSEANKGDKLALKIINEINRYNIAGFENIINLYDPELITLGGSVILKNRELVFKRIVEGVTKSKGIVTSLPKIEITAFEEDIVLVGAIALAIKPPQNLINMLKYLQLFLGYIIL</sequence>
<dbReference type="AlphaFoldDB" id="A0A7C5UVS4"/>
<dbReference type="CDD" id="cd24063">
    <property type="entry name" value="ASKHA_NBD_ROK_ApGLK-like"/>
    <property type="match status" value="1"/>
</dbReference>
<dbReference type="EMBL" id="DRUB01000186">
    <property type="protein sequence ID" value="HHR96988.1"/>
    <property type="molecule type" value="Genomic_DNA"/>
</dbReference>
<dbReference type="Pfam" id="PF00480">
    <property type="entry name" value="ROK"/>
    <property type="match status" value="1"/>
</dbReference>
<accession>A0A7C5UVS4</accession>
<dbReference type="PANTHER" id="PTHR18964">
    <property type="entry name" value="ROK (REPRESSOR, ORF, KINASE) FAMILY"/>
    <property type="match status" value="1"/>
</dbReference>
<dbReference type="Gene3D" id="3.30.420.40">
    <property type="match status" value="2"/>
</dbReference>
<dbReference type="GO" id="GO:0008761">
    <property type="term" value="F:UDP-N-acetylglucosamine 2-epimerase activity"/>
    <property type="evidence" value="ECO:0007669"/>
    <property type="project" value="TreeGrafter"/>
</dbReference>
<dbReference type="InterPro" id="IPR043129">
    <property type="entry name" value="ATPase_NBD"/>
</dbReference>
<evidence type="ECO:0000313" key="1">
    <source>
        <dbReference type="EMBL" id="HHR96988.1"/>
    </source>
</evidence>
<dbReference type="SUPFAM" id="SSF53067">
    <property type="entry name" value="Actin-like ATPase domain"/>
    <property type="match status" value="1"/>
</dbReference>
<reference evidence="1" key="1">
    <citation type="journal article" date="2020" name="mSystems">
        <title>Genome- and Community-Level Interaction Insights into Carbon Utilization and Element Cycling Functions of Hydrothermarchaeota in Hydrothermal Sediment.</title>
        <authorList>
            <person name="Zhou Z."/>
            <person name="Liu Y."/>
            <person name="Xu W."/>
            <person name="Pan J."/>
            <person name="Luo Z.H."/>
            <person name="Li M."/>
        </authorList>
    </citation>
    <scope>NUCLEOTIDE SEQUENCE [LARGE SCALE GENOMIC DNA]</scope>
    <source>
        <strain evidence="1">SpSt-1</strain>
    </source>
</reference>
<dbReference type="InterPro" id="IPR000600">
    <property type="entry name" value="ROK"/>
</dbReference>
<organism evidence="1">
    <name type="scientific">Ignisphaera aggregans</name>
    <dbReference type="NCBI Taxonomy" id="334771"/>
    <lineage>
        <taxon>Archaea</taxon>
        <taxon>Thermoproteota</taxon>
        <taxon>Thermoprotei</taxon>
        <taxon>Desulfurococcales</taxon>
        <taxon>Desulfurococcaceae</taxon>
        <taxon>Ignisphaera</taxon>
    </lineage>
</organism>
<proteinExistence type="predicted"/>
<protein>
    <submittedName>
        <fullName evidence="1">ROK family protein</fullName>
    </submittedName>
</protein>
<name>A0A7C5UVS4_9CREN</name>
<dbReference type="PANTHER" id="PTHR18964:SF149">
    <property type="entry name" value="BIFUNCTIONAL UDP-N-ACETYLGLUCOSAMINE 2-EPIMERASE_N-ACETYLMANNOSAMINE KINASE"/>
    <property type="match status" value="1"/>
</dbReference>